<dbReference type="Proteomes" id="UP001592528">
    <property type="component" value="Unassembled WGS sequence"/>
</dbReference>
<evidence type="ECO:0000256" key="1">
    <source>
        <dbReference type="SAM" id="Phobius"/>
    </source>
</evidence>
<keyword evidence="3" id="KW-1185">Reference proteome</keyword>
<feature type="transmembrane region" description="Helical" evidence="1">
    <location>
        <begin position="6"/>
        <end position="25"/>
    </location>
</feature>
<organism evidence="2 3">
    <name type="scientific">Streptacidiphilus cavernicola</name>
    <dbReference type="NCBI Taxonomy" id="3342716"/>
    <lineage>
        <taxon>Bacteria</taxon>
        <taxon>Bacillati</taxon>
        <taxon>Actinomycetota</taxon>
        <taxon>Actinomycetes</taxon>
        <taxon>Kitasatosporales</taxon>
        <taxon>Streptomycetaceae</taxon>
        <taxon>Streptacidiphilus</taxon>
    </lineage>
</organism>
<gene>
    <name evidence="2" type="ORF">ACEZDJ_21365</name>
</gene>
<protein>
    <recommendedName>
        <fullName evidence="4">Secreted protein</fullName>
    </recommendedName>
</protein>
<accession>A0ABV6UQV2</accession>
<keyword evidence="1" id="KW-0472">Membrane</keyword>
<evidence type="ECO:0000313" key="3">
    <source>
        <dbReference type="Proteomes" id="UP001592528"/>
    </source>
</evidence>
<name>A0ABV6UQV2_9ACTN</name>
<evidence type="ECO:0008006" key="4">
    <source>
        <dbReference type="Google" id="ProtNLM"/>
    </source>
</evidence>
<comment type="caution">
    <text evidence="2">The sequence shown here is derived from an EMBL/GenBank/DDBJ whole genome shotgun (WGS) entry which is preliminary data.</text>
</comment>
<dbReference type="RefSeq" id="WP_063757461.1">
    <property type="nucleotide sequence ID" value="NZ_JBHEZZ010000012.1"/>
</dbReference>
<reference evidence="2 3" key="1">
    <citation type="submission" date="2024-09" db="EMBL/GenBank/DDBJ databases">
        <authorList>
            <person name="Lee S.D."/>
        </authorList>
    </citation>
    <scope>NUCLEOTIDE SEQUENCE [LARGE SCALE GENOMIC DNA]</scope>
    <source>
        <strain evidence="2 3">N1-5</strain>
    </source>
</reference>
<proteinExistence type="predicted"/>
<keyword evidence="1" id="KW-1133">Transmembrane helix</keyword>
<sequence length="193" mass="21674">MSTGLIIVIVVVVVAVVALAALAFMRPQQRNRRLRQQFGPEYDRELAQHDGDTRATDQVLEQRVKRAGDLDIRPLDPAQRERALAQWNTLQEQFVDSPAKAVIDADRLLGEVMRDRGFPDDDAQDDRYAALSVHHARALPGYRTSRQFAERAQRGEATTEELRKAFVNARETFDQLVGAETATTSTSSNERTA</sequence>
<evidence type="ECO:0000313" key="2">
    <source>
        <dbReference type="EMBL" id="MFC1403844.1"/>
    </source>
</evidence>
<keyword evidence="1" id="KW-0812">Transmembrane</keyword>
<dbReference type="EMBL" id="JBHEZZ010000012">
    <property type="protein sequence ID" value="MFC1403844.1"/>
    <property type="molecule type" value="Genomic_DNA"/>
</dbReference>